<evidence type="ECO:0000313" key="1">
    <source>
        <dbReference type="EMBL" id="TRY74920.1"/>
    </source>
</evidence>
<accession>A0A553PB61</accession>
<proteinExistence type="predicted"/>
<gene>
    <name evidence="1" type="ORF">TCAL_04986</name>
</gene>
<dbReference type="EMBL" id="VCGU01000005">
    <property type="protein sequence ID" value="TRY74920.1"/>
    <property type="molecule type" value="Genomic_DNA"/>
</dbReference>
<reference evidence="1 2" key="1">
    <citation type="journal article" date="2018" name="Nat. Ecol. Evol.">
        <title>Genomic signatures of mitonuclear coevolution across populations of Tigriopus californicus.</title>
        <authorList>
            <person name="Barreto F.S."/>
            <person name="Watson E.T."/>
            <person name="Lima T.G."/>
            <person name="Willett C.S."/>
            <person name="Edmands S."/>
            <person name="Li W."/>
            <person name="Burton R.S."/>
        </authorList>
    </citation>
    <scope>NUCLEOTIDE SEQUENCE [LARGE SCALE GENOMIC DNA]</scope>
    <source>
        <strain evidence="1 2">San Diego</strain>
    </source>
</reference>
<evidence type="ECO:0000313" key="2">
    <source>
        <dbReference type="Proteomes" id="UP000318571"/>
    </source>
</evidence>
<dbReference type="Proteomes" id="UP000318571">
    <property type="component" value="Chromosome 2"/>
</dbReference>
<organism evidence="1 2">
    <name type="scientific">Tigriopus californicus</name>
    <name type="common">Marine copepod</name>
    <dbReference type="NCBI Taxonomy" id="6832"/>
    <lineage>
        <taxon>Eukaryota</taxon>
        <taxon>Metazoa</taxon>
        <taxon>Ecdysozoa</taxon>
        <taxon>Arthropoda</taxon>
        <taxon>Crustacea</taxon>
        <taxon>Multicrustacea</taxon>
        <taxon>Hexanauplia</taxon>
        <taxon>Copepoda</taxon>
        <taxon>Harpacticoida</taxon>
        <taxon>Harpacticidae</taxon>
        <taxon>Tigriopus</taxon>
    </lineage>
</organism>
<dbReference type="AlphaFoldDB" id="A0A553PB61"/>
<protein>
    <submittedName>
        <fullName evidence="1">Uncharacterized protein</fullName>
    </submittedName>
</protein>
<keyword evidence="2" id="KW-1185">Reference proteome</keyword>
<sequence>MNISNDMANYMTLALDFGVTEYIQFMKKNNDFSGLLFESKMAHLESELNEILNSSKMSILDLFREVAISCDDFISYCEVHREFYVATVATDNGVGSQGTNLTSLTCCQAFFTQPPFFNQGGTCFTSQRPIVETYPSMFSSLRIWLSASERFAPEFDMLFKGSDAAERRGVSWALSTMDHPSQILSVAPQRASRGSLQIIGLEKIEERISFPQSDLTIN</sequence>
<name>A0A553PB61_TIGCA</name>
<comment type="caution">
    <text evidence="1">The sequence shown here is derived from an EMBL/GenBank/DDBJ whole genome shotgun (WGS) entry which is preliminary data.</text>
</comment>